<feature type="domain" description="J" evidence="2">
    <location>
        <begin position="5"/>
        <end position="69"/>
    </location>
</feature>
<dbReference type="PROSITE" id="PS50076">
    <property type="entry name" value="DNAJ_2"/>
    <property type="match status" value="1"/>
</dbReference>
<reference evidence="3 4" key="1">
    <citation type="submission" date="2022-07" db="EMBL/GenBank/DDBJ databases">
        <title>Methylomonas rivi sp. nov., Methylomonas rosea sp. nov., Methylomonas aureus sp. nov. and Methylomonas subterranea sp. nov., four novel methanotrophs isolated from a freshwater creek and the deep terrestrial subsurface.</title>
        <authorList>
            <person name="Abin C."/>
            <person name="Sankaranarayanan K."/>
            <person name="Garner C."/>
            <person name="Sindelar R."/>
            <person name="Kotary K."/>
            <person name="Garner R."/>
            <person name="Barclay S."/>
            <person name="Lawson P."/>
            <person name="Krumholz L."/>
        </authorList>
    </citation>
    <scope>NUCLEOTIDE SEQUENCE [LARGE SCALE GENOMIC DNA]</scope>
    <source>
        <strain evidence="3 4">SURF-2</strain>
    </source>
</reference>
<dbReference type="EMBL" id="JANIBJ010000012">
    <property type="protein sequence ID" value="MCQ8104031.1"/>
    <property type="molecule type" value="Genomic_DNA"/>
</dbReference>
<gene>
    <name evidence="3" type="ORF">NP590_07945</name>
</gene>
<organism evidence="3 4">
    <name type="scientific">Methylomonas subterranea</name>
    <dbReference type="NCBI Taxonomy" id="2952225"/>
    <lineage>
        <taxon>Bacteria</taxon>
        <taxon>Pseudomonadati</taxon>
        <taxon>Pseudomonadota</taxon>
        <taxon>Gammaproteobacteria</taxon>
        <taxon>Methylococcales</taxon>
        <taxon>Methylococcaceae</taxon>
        <taxon>Methylomonas</taxon>
    </lineage>
</organism>
<dbReference type="Pfam" id="PF01556">
    <property type="entry name" value="DnaJ_C"/>
    <property type="match status" value="1"/>
</dbReference>
<dbReference type="Pfam" id="PF00226">
    <property type="entry name" value="DnaJ"/>
    <property type="match status" value="1"/>
</dbReference>
<dbReference type="SUPFAM" id="SSF49493">
    <property type="entry name" value="HSP40/DnaJ peptide-binding domain"/>
    <property type="match status" value="2"/>
</dbReference>
<sequence length="315" mass="34908">MQYKDYYQILGVKKDAALADIKKAFRKLARKYHPDVSKEADAEAKMKEVNEAYTVLSDVEKRAAYDQLGRGYRPGQEFNPPPNWDAGFEFSGRGFNAGEAAEFSDFFAELFGKMRGGQSGEHARGNFSARGEDHHAKVMLDLEDSFKGASRQIGLRVPRMDRQGRMVLENRLLNIKIPQGVYEGRIVRLAGQGSPGLGDGKAGDLLLEVCFNPHPRFKIDGRNLHLTLPVAPWEAALGAMVTVNLIDSQLKVRIPEGTQSGKQLRLVGKGIPGQPPGDLLLTVQVVLPPANTEKARQFYQTMARELAFDPRATRS</sequence>
<dbReference type="InterPro" id="IPR008971">
    <property type="entry name" value="HSP40/DnaJ_pept-bd"/>
</dbReference>
<protein>
    <submittedName>
        <fullName evidence="3">DnaJ domain-containing protein</fullName>
    </submittedName>
</protein>
<evidence type="ECO:0000313" key="3">
    <source>
        <dbReference type="EMBL" id="MCQ8104031.1"/>
    </source>
</evidence>
<dbReference type="InterPro" id="IPR002939">
    <property type="entry name" value="DnaJ_C"/>
</dbReference>
<dbReference type="SUPFAM" id="SSF46565">
    <property type="entry name" value="Chaperone J-domain"/>
    <property type="match status" value="1"/>
</dbReference>
<dbReference type="Gene3D" id="2.60.260.20">
    <property type="entry name" value="Urease metallochaperone UreE, N-terminal domain"/>
    <property type="match status" value="2"/>
</dbReference>
<keyword evidence="4" id="KW-1185">Reference proteome</keyword>
<dbReference type="Proteomes" id="UP001524499">
    <property type="component" value="Unassembled WGS sequence"/>
</dbReference>
<dbReference type="RefSeq" id="WP_256601791.1">
    <property type="nucleotide sequence ID" value="NZ_JANIBJ010000012.1"/>
</dbReference>
<dbReference type="CDD" id="cd10747">
    <property type="entry name" value="DnaJ_C"/>
    <property type="match status" value="1"/>
</dbReference>
<dbReference type="PANTHER" id="PTHR43096">
    <property type="entry name" value="DNAJ HOMOLOG 1, MITOCHONDRIAL-RELATED"/>
    <property type="match status" value="1"/>
</dbReference>
<evidence type="ECO:0000256" key="1">
    <source>
        <dbReference type="ARBA" id="ARBA00023186"/>
    </source>
</evidence>
<accession>A0ABT1TEY2</accession>
<proteinExistence type="predicted"/>
<dbReference type="Gene3D" id="1.10.287.110">
    <property type="entry name" value="DnaJ domain"/>
    <property type="match status" value="1"/>
</dbReference>
<dbReference type="CDD" id="cd06257">
    <property type="entry name" value="DnaJ"/>
    <property type="match status" value="1"/>
</dbReference>
<dbReference type="PANTHER" id="PTHR43096:SF52">
    <property type="entry name" value="DNAJ HOMOLOG 1, MITOCHONDRIAL-RELATED"/>
    <property type="match status" value="1"/>
</dbReference>
<comment type="caution">
    <text evidence="3">The sequence shown here is derived from an EMBL/GenBank/DDBJ whole genome shotgun (WGS) entry which is preliminary data.</text>
</comment>
<name>A0ABT1TEY2_9GAMM</name>
<dbReference type="SMART" id="SM00271">
    <property type="entry name" value="DnaJ"/>
    <property type="match status" value="1"/>
</dbReference>
<evidence type="ECO:0000259" key="2">
    <source>
        <dbReference type="PROSITE" id="PS50076"/>
    </source>
</evidence>
<dbReference type="InterPro" id="IPR036869">
    <property type="entry name" value="J_dom_sf"/>
</dbReference>
<keyword evidence="1" id="KW-0143">Chaperone</keyword>
<dbReference type="PRINTS" id="PR00625">
    <property type="entry name" value="JDOMAIN"/>
</dbReference>
<evidence type="ECO:0000313" key="4">
    <source>
        <dbReference type="Proteomes" id="UP001524499"/>
    </source>
</evidence>
<dbReference type="InterPro" id="IPR001623">
    <property type="entry name" value="DnaJ_domain"/>
</dbReference>